<dbReference type="EMBL" id="PDNB01000182">
    <property type="protein sequence ID" value="PGH00709.1"/>
    <property type="molecule type" value="Genomic_DNA"/>
</dbReference>
<feature type="chain" id="PRO_5012541351" description="Mid2 domain-containing protein" evidence="3">
    <location>
        <begin position="27"/>
        <end position="348"/>
    </location>
</feature>
<feature type="region of interest" description="Disordered" evidence="1">
    <location>
        <begin position="158"/>
        <end position="234"/>
    </location>
</feature>
<keyword evidence="2" id="KW-0472">Membrane</keyword>
<reference evidence="4 5" key="1">
    <citation type="submission" date="2017-10" db="EMBL/GenBank/DDBJ databases">
        <title>Comparative genomics in systemic dimorphic fungi from Ajellomycetaceae.</title>
        <authorList>
            <person name="Munoz J.F."/>
            <person name="Mcewen J.G."/>
            <person name="Clay O.K."/>
            <person name="Cuomo C.A."/>
        </authorList>
    </citation>
    <scope>NUCLEOTIDE SEQUENCE [LARGE SCALE GENOMIC DNA]</scope>
    <source>
        <strain evidence="4 5">UAMH5409</strain>
    </source>
</reference>
<evidence type="ECO:0000313" key="5">
    <source>
        <dbReference type="Proteomes" id="UP000223968"/>
    </source>
</evidence>
<proteinExistence type="predicted"/>
<name>A0A2B7WVT1_9EURO</name>
<evidence type="ECO:0000256" key="2">
    <source>
        <dbReference type="SAM" id="Phobius"/>
    </source>
</evidence>
<comment type="caution">
    <text evidence="4">The sequence shown here is derived from an EMBL/GenBank/DDBJ whole genome shotgun (WGS) entry which is preliminary data.</text>
</comment>
<sequence length="348" mass="36410">MHLLSLTSFLPFFPLLLLLLTSPVTAQKKCYLPNGEVEENDAPCFPQNPHSACCGGSTYVCSTNNMCAHYDGSYYVIGSCTDPTWNDPACPSYCYFRDHIHNSVRRCSKDTYCCSDGPKCNCTTEVNTQKILDFLPPYAELVGSSVSLDTAVKTTTLMTPLGAKPPNTKTASTTTTSAFSSNSASATKSPDQAADTGDSTGAGPTSANQSPSTGAPLPGQDKEDPAAKDGSGGGNNDLGMKVGLGVGIPLGVIALLLAALLYRVWRRGVVRNEAGHAGGGGGAGGVGAGYYGKPDPVEAEGSPMVPILHHTAPRPLSEAPDTSIDYGNNRRGSEMHSYYKPPVVHEVP</sequence>
<feature type="region of interest" description="Disordered" evidence="1">
    <location>
        <begin position="311"/>
        <end position="348"/>
    </location>
</feature>
<evidence type="ECO:0008006" key="6">
    <source>
        <dbReference type="Google" id="ProtNLM"/>
    </source>
</evidence>
<keyword evidence="3" id="KW-0732">Signal</keyword>
<feature type="signal peptide" evidence="3">
    <location>
        <begin position="1"/>
        <end position="26"/>
    </location>
</feature>
<evidence type="ECO:0000256" key="1">
    <source>
        <dbReference type="SAM" id="MobiDB-lite"/>
    </source>
</evidence>
<feature type="compositionally biased region" description="Low complexity" evidence="1">
    <location>
        <begin position="164"/>
        <end position="190"/>
    </location>
</feature>
<feature type="transmembrane region" description="Helical" evidence="2">
    <location>
        <begin position="242"/>
        <end position="262"/>
    </location>
</feature>
<evidence type="ECO:0000256" key="3">
    <source>
        <dbReference type="SAM" id="SignalP"/>
    </source>
</evidence>
<protein>
    <recommendedName>
        <fullName evidence="6">Mid2 domain-containing protein</fullName>
    </recommendedName>
</protein>
<feature type="compositionally biased region" description="Polar residues" evidence="1">
    <location>
        <begin position="197"/>
        <end position="213"/>
    </location>
</feature>
<organism evidence="4 5">
    <name type="scientific">Helicocarpus griseus UAMH5409</name>
    <dbReference type="NCBI Taxonomy" id="1447875"/>
    <lineage>
        <taxon>Eukaryota</taxon>
        <taxon>Fungi</taxon>
        <taxon>Dikarya</taxon>
        <taxon>Ascomycota</taxon>
        <taxon>Pezizomycotina</taxon>
        <taxon>Eurotiomycetes</taxon>
        <taxon>Eurotiomycetidae</taxon>
        <taxon>Onygenales</taxon>
        <taxon>Ajellomycetaceae</taxon>
        <taxon>Helicocarpus</taxon>
    </lineage>
</organism>
<keyword evidence="5" id="KW-1185">Reference proteome</keyword>
<evidence type="ECO:0000313" key="4">
    <source>
        <dbReference type="EMBL" id="PGH00709.1"/>
    </source>
</evidence>
<keyword evidence="2" id="KW-0812">Transmembrane</keyword>
<keyword evidence="2" id="KW-1133">Transmembrane helix</keyword>
<gene>
    <name evidence="4" type="ORF">AJ79_08129</name>
</gene>
<dbReference type="Proteomes" id="UP000223968">
    <property type="component" value="Unassembled WGS sequence"/>
</dbReference>
<dbReference type="AlphaFoldDB" id="A0A2B7WVT1"/>
<dbReference type="OrthoDB" id="5215637at2759"/>
<accession>A0A2B7WVT1</accession>